<dbReference type="PANTHER" id="PTHR43783">
    <property type="entry name" value="UDP-N-ACETYLGLUCOSAMINE 1-CARBOXYVINYLTRANSFERASE"/>
    <property type="match status" value="1"/>
</dbReference>
<keyword evidence="12" id="KW-0670">Pyruvate</keyword>
<keyword evidence="6 12" id="KW-0133">Cell shape</keyword>
<dbReference type="GO" id="GO:0005737">
    <property type="term" value="C:cytoplasm"/>
    <property type="evidence" value="ECO:0007669"/>
    <property type="project" value="UniProtKB-SubCell"/>
</dbReference>
<feature type="binding site" evidence="12">
    <location>
        <position position="311"/>
    </location>
    <ligand>
        <name>UDP-N-acetyl-alpha-D-glucosamine</name>
        <dbReference type="ChEBI" id="CHEBI:57705"/>
    </ligand>
</feature>
<reference evidence="14 15" key="1">
    <citation type="submission" date="2017-04" db="EMBL/GenBank/DDBJ databases">
        <title>Monoglobus pectinilyticus 14 draft genome.</title>
        <authorList>
            <person name="Kim C."/>
            <person name="Rosendale D.I."/>
            <person name="Kelly W.J."/>
            <person name="Tannock G.W."/>
            <person name="Patchett M.L."/>
            <person name="Jordens J.Z."/>
        </authorList>
    </citation>
    <scope>NUCLEOTIDE SEQUENCE [LARGE SCALE GENOMIC DNA]</scope>
    <source>
        <strain evidence="14 15">14</strain>
    </source>
</reference>
<name>A0A2K9P2P0_9FIRM</name>
<evidence type="ECO:0000256" key="1">
    <source>
        <dbReference type="ARBA" id="ARBA00004496"/>
    </source>
</evidence>
<dbReference type="SUPFAM" id="SSF55205">
    <property type="entry name" value="EPT/RTPC-like"/>
    <property type="match status" value="1"/>
</dbReference>
<feature type="binding site" evidence="12">
    <location>
        <position position="97"/>
    </location>
    <ligand>
        <name>UDP-N-acetyl-alpha-D-glucosamine</name>
        <dbReference type="ChEBI" id="CHEBI:57705"/>
    </ligand>
</feature>
<evidence type="ECO:0000256" key="8">
    <source>
        <dbReference type="ARBA" id="ARBA00023306"/>
    </source>
</evidence>
<dbReference type="EMBL" id="CP020991">
    <property type="protein sequence ID" value="AUO19521.1"/>
    <property type="molecule type" value="Genomic_DNA"/>
</dbReference>
<dbReference type="Pfam" id="PF00275">
    <property type="entry name" value="EPSP_synthase"/>
    <property type="match status" value="1"/>
</dbReference>
<evidence type="ECO:0000259" key="13">
    <source>
        <dbReference type="Pfam" id="PF00275"/>
    </source>
</evidence>
<comment type="catalytic activity">
    <reaction evidence="11 12">
        <text>phosphoenolpyruvate + UDP-N-acetyl-alpha-D-glucosamine = UDP-N-acetyl-3-O-(1-carboxyvinyl)-alpha-D-glucosamine + phosphate</text>
        <dbReference type="Rhea" id="RHEA:18681"/>
        <dbReference type="ChEBI" id="CHEBI:43474"/>
        <dbReference type="ChEBI" id="CHEBI:57705"/>
        <dbReference type="ChEBI" id="CHEBI:58702"/>
        <dbReference type="ChEBI" id="CHEBI:68483"/>
        <dbReference type="EC" id="2.5.1.7"/>
    </reaction>
</comment>
<feature type="binding site" evidence="12">
    <location>
        <position position="333"/>
    </location>
    <ligand>
        <name>UDP-N-acetyl-alpha-D-glucosamine</name>
        <dbReference type="ChEBI" id="CHEBI:57705"/>
    </ligand>
</feature>
<keyword evidence="9 12" id="KW-0961">Cell wall biogenesis/degradation</keyword>
<evidence type="ECO:0000313" key="14">
    <source>
        <dbReference type="EMBL" id="AUO19521.1"/>
    </source>
</evidence>
<dbReference type="InterPro" id="IPR001986">
    <property type="entry name" value="Enolpyruvate_Tfrase_dom"/>
</dbReference>
<evidence type="ECO:0000256" key="5">
    <source>
        <dbReference type="ARBA" id="ARBA00022679"/>
    </source>
</evidence>
<dbReference type="UniPathway" id="UPA00219"/>
<feature type="modified residue" description="2-(S-cysteinyl)pyruvic acid O-phosphothioketal" evidence="12">
    <location>
        <position position="121"/>
    </location>
</feature>
<dbReference type="InterPro" id="IPR050068">
    <property type="entry name" value="MurA_subfamily"/>
</dbReference>
<dbReference type="GeneID" id="98062759"/>
<comment type="subcellular location">
    <subcellularLocation>
        <location evidence="1 12">Cytoplasm</location>
    </subcellularLocation>
</comment>
<dbReference type="GO" id="GO:0071555">
    <property type="term" value="P:cell wall organization"/>
    <property type="evidence" value="ECO:0007669"/>
    <property type="project" value="UniProtKB-KW"/>
</dbReference>
<keyword evidence="4 12" id="KW-0132">Cell division</keyword>
<dbReference type="EC" id="2.5.1.7" evidence="12"/>
<dbReference type="RefSeq" id="WP_245862897.1">
    <property type="nucleotide sequence ID" value="NZ_CP020991.1"/>
</dbReference>
<dbReference type="Proteomes" id="UP000235589">
    <property type="component" value="Chromosome"/>
</dbReference>
<keyword evidence="8 12" id="KW-0131">Cell cycle</keyword>
<comment type="similarity">
    <text evidence="10 12">Belongs to the EPSP synthase family. MurA subfamily.</text>
</comment>
<dbReference type="GO" id="GO:0008360">
    <property type="term" value="P:regulation of cell shape"/>
    <property type="evidence" value="ECO:0007669"/>
    <property type="project" value="UniProtKB-KW"/>
</dbReference>
<comment type="function">
    <text evidence="12">Cell wall formation. Adds enolpyruvyl to UDP-N-acetylglucosamine.</text>
</comment>
<evidence type="ECO:0000256" key="10">
    <source>
        <dbReference type="ARBA" id="ARBA00038367"/>
    </source>
</evidence>
<dbReference type="AlphaFoldDB" id="A0A2K9P2P0"/>
<dbReference type="InterPro" id="IPR013792">
    <property type="entry name" value="RNA3'P_cycl/enolpyr_Trfase_a/b"/>
</dbReference>
<evidence type="ECO:0000313" key="15">
    <source>
        <dbReference type="Proteomes" id="UP000235589"/>
    </source>
</evidence>
<proteinExistence type="inferred from homology"/>
<accession>A0A2K9P2P0</accession>
<sequence>MTDGYLSINGRRRLFGETSVQGSKNSALPCLTACCMCEKGCCNLCRCPYLSDVENTLEIMETLGCRCNYDSERELANISAESIFGSTIEPEMMNRMRSSILFLGVLLSRIGEADVGYPGGCELGARPIDLHLKAFRKLGVQIEESQGVIHCRIKSKLKPCSVSLLCPSVGATENIMLLMAKSDGETVIRNAAREPEIVDLQDFLNLMGADIKGAGSDVIVINGVKKLHGADFEIMPDRIVAVTYMAAVAGCGGEILLKGINLEHSSMCNSILKDIGADIRKTGDGAIISMSGRPRAVNTIKTLYYPGFPTDAQPPFMAVMTVADGTTVFLESIFENRFRHASELAKLGADIDVNMCQATVRGREFLSGADVRSYDLRGAAAMVIGGLMAEGTTRVGGLPHIERGYQDIVSDLESLGADIRIVY</sequence>
<keyword evidence="7 12" id="KW-0573">Peptidoglycan synthesis</keyword>
<evidence type="ECO:0000256" key="6">
    <source>
        <dbReference type="ARBA" id="ARBA00022960"/>
    </source>
</evidence>
<comment type="pathway">
    <text evidence="2 12">Cell wall biogenesis; peptidoglycan biosynthesis.</text>
</comment>
<gene>
    <name evidence="12" type="primary">murA</name>
    <name evidence="14" type="ORF">B9O19_01360</name>
</gene>
<evidence type="ECO:0000256" key="11">
    <source>
        <dbReference type="ARBA" id="ARBA00047527"/>
    </source>
</evidence>
<keyword evidence="3 12" id="KW-0963">Cytoplasm</keyword>
<evidence type="ECO:0000256" key="2">
    <source>
        <dbReference type="ARBA" id="ARBA00004752"/>
    </source>
</evidence>
<dbReference type="NCBIfam" id="TIGR01072">
    <property type="entry name" value="murA"/>
    <property type="match status" value="1"/>
</dbReference>
<dbReference type="GO" id="GO:0019277">
    <property type="term" value="P:UDP-N-acetylgalactosamine biosynthetic process"/>
    <property type="evidence" value="ECO:0007669"/>
    <property type="project" value="InterPro"/>
</dbReference>
<feature type="binding site" evidence="12">
    <location>
        <begin position="24"/>
        <end position="25"/>
    </location>
    <ligand>
        <name>phosphoenolpyruvate</name>
        <dbReference type="ChEBI" id="CHEBI:58702"/>
    </ligand>
</feature>
<dbReference type="InterPro" id="IPR005750">
    <property type="entry name" value="UDP_GlcNAc_COvinyl_MurA"/>
</dbReference>
<dbReference type="CDD" id="cd01555">
    <property type="entry name" value="UdpNAET"/>
    <property type="match status" value="1"/>
</dbReference>
<keyword evidence="15" id="KW-1185">Reference proteome</keyword>
<evidence type="ECO:0000256" key="9">
    <source>
        <dbReference type="ARBA" id="ARBA00023316"/>
    </source>
</evidence>
<dbReference type="PANTHER" id="PTHR43783:SF1">
    <property type="entry name" value="UDP-N-ACETYLGLUCOSAMINE 1-CARBOXYVINYLTRANSFERASE"/>
    <property type="match status" value="1"/>
</dbReference>
<dbReference type="KEGG" id="mpec:B9O19_01360"/>
<dbReference type="GO" id="GO:0009252">
    <property type="term" value="P:peptidoglycan biosynthetic process"/>
    <property type="evidence" value="ECO:0007669"/>
    <property type="project" value="UniProtKB-UniRule"/>
</dbReference>
<comment type="caution">
    <text evidence="12">Lacks conserved residue(s) required for the propagation of feature annotation.</text>
</comment>
<feature type="binding site" evidence="12">
    <location>
        <begin position="126"/>
        <end position="130"/>
    </location>
    <ligand>
        <name>UDP-N-acetyl-alpha-D-glucosamine</name>
        <dbReference type="ChEBI" id="CHEBI:57705"/>
    </ligand>
</feature>
<organism evidence="14 15">
    <name type="scientific">Monoglobus pectinilyticus</name>
    <dbReference type="NCBI Taxonomy" id="1981510"/>
    <lineage>
        <taxon>Bacteria</taxon>
        <taxon>Bacillati</taxon>
        <taxon>Bacillota</taxon>
        <taxon>Clostridia</taxon>
        <taxon>Monoglobales</taxon>
        <taxon>Monoglobaceae</taxon>
        <taxon>Monoglobus</taxon>
    </lineage>
</organism>
<dbReference type="GO" id="GO:0008760">
    <property type="term" value="F:UDP-N-acetylglucosamine 1-carboxyvinyltransferase activity"/>
    <property type="evidence" value="ECO:0007669"/>
    <property type="project" value="UniProtKB-UniRule"/>
</dbReference>
<evidence type="ECO:0000256" key="7">
    <source>
        <dbReference type="ARBA" id="ARBA00022984"/>
    </source>
</evidence>
<dbReference type="GO" id="GO:0051301">
    <property type="term" value="P:cell division"/>
    <property type="evidence" value="ECO:0007669"/>
    <property type="project" value="UniProtKB-KW"/>
</dbReference>
<protein>
    <recommendedName>
        <fullName evidence="12">UDP-N-acetylglucosamine 1-carboxyvinyltransferase</fullName>
        <ecNumber evidence="12">2.5.1.7</ecNumber>
    </recommendedName>
    <alternativeName>
        <fullName evidence="12">Enoylpyruvate transferase</fullName>
    </alternativeName>
    <alternativeName>
        <fullName evidence="12">UDP-N-acetylglucosamine enolpyruvyl transferase</fullName>
        <shortName evidence="12">EPT</shortName>
    </alternativeName>
</protein>
<dbReference type="InterPro" id="IPR036968">
    <property type="entry name" value="Enolpyruvate_Tfrase_sf"/>
</dbReference>
<dbReference type="Gene3D" id="3.65.10.10">
    <property type="entry name" value="Enolpyruvate transferase domain"/>
    <property type="match status" value="2"/>
</dbReference>
<evidence type="ECO:0000256" key="4">
    <source>
        <dbReference type="ARBA" id="ARBA00022618"/>
    </source>
</evidence>
<dbReference type="HAMAP" id="MF_00111">
    <property type="entry name" value="MurA"/>
    <property type="match status" value="1"/>
</dbReference>
<dbReference type="NCBIfam" id="NF006873">
    <property type="entry name" value="PRK09369.1"/>
    <property type="match status" value="1"/>
</dbReference>
<feature type="active site" description="Proton donor" evidence="12">
    <location>
        <position position="121"/>
    </location>
</feature>
<keyword evidence="5 12" id="KW-0808">Transferase</keyword>
<evidence type="ECO:0000256" key="12">
    <source>
        <dbReference type="HAMAP-Rule" id="MF_00111"/>
    </source>
</evidence>
<feature type="domain" description="Enolpyruvate transferase" evidence="13">
    <location>
        <begin position="9"/>
        <end position="411"/>
    </location>
</feature>
<evidence type="ECO:0000256" key="3">
    <source>
        <dbReference type="ARBA" id="ARBA00022490"/>
    </source>
</evidence>